<gene>
    <name evidence="10" type="ORF">FY036_19795</name>
</gene>
<dbReference type="Pfam" id="PF00691">
    <property type="entry name" value="OmpA"/>
    <property type="match status" value="1"/>
</dbReference>
<dbReference type="NCBIfam" id="NF004651">
    <property type="entry name" value="PRK05996.1"/>
    <property type="match status" value="1"/>
</dbReference>
<dbReference type="InterPro" id="IPR025713">
    <property type="entry name" value="MotB-like_N_dom"/>
</dbReference>
<accession>A0A5D4GMR5</accession>
<dbReference type="Pfam" id="PF13677">
    <property type="entry name" value="MotB_plug"/>
    <property type="match status" value="1"/>
</dbReference>
<dbReference type="OrthoDB" id="7170686at2"/>
<evidence type="ECO:0000256" key="3">
    <source>
        <dbReference type="ARBA" id="ARBA00022475"/>
    </source>
</evidence>
<dbReference type="PANTHER" id="PTHR30329:SF21">
    <property type="entry name" value="LIPOPROTEIN YIAD-RELATED"/>
    <property type="match status" value="1"/>
</dbReference>
<dbReference type="EMBL" id="VSZS01000067">
    <property type="protein sequence ID" value="TYR30131.1"/>
    <property type="molecule type" value="Genomic_DNA"/>
</dbReference>
<evidence type="ECO:0000313" key="11">
    <source>
        <dbReference type="Proteomes" id="UP000323258"/>
    </source>
</evidence>
<dbReference type="CDD" id="cd07185">
    <property type="entry name" value="OmpA_C-like"/>
    <property type="match status" value="1"/>
</dbReference>
<keyword evidence="3" id="KW-1003">Cell membrane</keyword>
<dbReference type="InterPro" id="IPR006665">
    <property type="entry name" value="OmpA-like"/>
</dbReference>
<evidence type="ECO:0000313" key="10">
    <source>
        <dbReference type="EMBL" id="TYR30131.1"/>
    </source>
</evidence>
<dbReference type="InterPro" id="IPR036737">
    <property type="entry name" value="OmpA-like_sf"/>
</dbReference>
<dbReference type="PROSITE" id="PS51123">
    <property type="entry name" value="OMPA_2"/>
    <property type="match status" value="1"/>
</dbReference>
<dbReference type="Proteomes" id="UP000323258">
    <property type="component" value="Unassembled WGS sequence"/>
</dbReference>
<evidence type="ECO:0000256" key="2">
    <source>
        <dbReference type="ARBA" id="ARBA00008914"/>
    </source>
</evidence>
<comment type="caution">
    <text evidence="10">The sequence shown here is derived from an EMBL/GenBank/DDBJ whole genome shotgun (WGS) entry which is preliminary data.</text>
</comment>
<keyword evidence="11" id="KW-1185">Reference proteome</keyword>
<evidence type="ECO:0000256" key="8">
    <source>
        <dbReference type="SAM" id="MobiDB-lite"/>
    </source>
</evidence>
<name>A0A5D4GMR5_9HYPH</name>
<keyword evidence="6 7" id="KW-0472">Membrane</keyword>
<feature type="region of interest" description="Disordered" evidence="8">
    <location>
        <begin position="160"/>
        <end position="186"/>
    </location>
</feature>
<dbReference type="Gene3D" id="3.30.1330.60">
    <property type="entry name" value="OmpA-like domain"/>
    <property type="match status" value="1"/>
</dbReference>
<dbReference type="AlphaFoldDB" id="A0A5D4GMR5"/>
<keyword evidence="5" id="KW-1133">Transmembrane helix</keyword>
<comment type="subcellular location">
    <subcellularLocation>
        <location evidence="1">Cell membrane</location>
        <topology evidence="1">Single-pass membrane protein</topology>
    </subcellularLocation>
</comment>
<reference evidence="10 11" key="1">
    <citation type="submission" date="2019-08" db="EMBL/GenBank/DDBJ databases">
        <authorList>
            <person name="Seo Y.L."/>
        </authorList>
    </citation>
    <scope>NUCLEOTIDE SEQUENCE [LARGE SCALE GENOMIC DNA]</scope>
    <source>
        <strain evidence="10 11">MaA-C15</strain>
    </source>
</reference>
<sequence length="412" mass="44682">MSAFDAEDSRREIIIVKRGGGDHEEGHHGGVWKIAFADFMTALMCFFLVMWLVNATNEDTKAAIASYFNPMTLVDSAPSSKGLDDPGEDSGAQNSSNTLTEPPAQESAGSWDDRSGPAQHANSLDHDADRKTSDQHLFSDPYAVLAEIAAQTATLQNVSAKGDGGAQTSGPATGAQGGESYRDPFAPDFWSQEVAASDDAELDVFRTAQEDPAPAVEQQEATVPPVEMAEMVEPAVVAADEEQLLNEEVVPAEAAVQPRTAQVAEQIRQEILDAFGRDSELNRTISVVPQEDGIMISVTDELNYGMFQVGSAVPQGQLVLAMEDIGRTLAQHTGKIRINGHTDGRPFRNADYDNWRLSTARAHAAYYMLVRGGMDEARIGEVAGFADRQLKIPEEPFADANRRIEIFLEVDR</sequence>
<comment type="similarity">
    <text evidence="2">Belongs to the MotB family.</text>
</comment>
<evidence type="ECO:0000256" key="6">
    <source>
        <dbReference type="ARBA" id="ARBA00023136"/>
    </source>
</evidence>
<evidence type="ECO:0000256" key="4">
    <source>
        <dbReference type="ARBA" id="ARBA00022692"/>
    </source>
</evidence>
<evidence type="ECO:0000256" key="1">
    <source>
        <dbReference type="ARBA" id="ARBA00004162"/>
    </source>
</evidence>
<evidence type="ECO:0000256" key="5">
    <source>
        <dbReference type="ARBA" id="ARBA00022989"/>
    </source>
</evidence>
<organism evidence="10 11">
    <name type="scientific">Neoaquamicrobium microcysteis</name>
    <dbReference type="NCBI Taxonomy" id="2682781"/>
    <lineage>
        <taxon>Bacteria</taxon>
        <taxon>Pseudomonadati</taxon>
        <taxon>Pseudomonadota</taxon>
        <taxon>Alphaproteobacteria</taxon>
        <taxon>Hyphomicrobiales</taxon>
        <taxon>Phyllobacteriaceae</taxon>
        <taxon>Neoaquamicrobium</taxon>
    </lineage>
</organism>
<dbReference type="SUPFAM" id="SSF103088">
    <property type="entry name" value="OmpA-like"/>
    <property type="match status" value="1"/>
</dbReference>
<proteinExistence type="inferred from homology"/>
<dbReference type="RefSeq" id="WP_148916489.1">
    <property type="nucleotide sequence ID" value="NZ_VSZS01000067.1"/>
</dbReference>
<feature type="compositionally biased region" description="Polar residues" evidence="8">
    <location>
        <begin position="91"/>
        <end position="100"/>
    </location>
</feature>
<evidence type="ECO:0000256" key="7">
    <source>
        <dbReference type="PROSITE-ProRule" id="PRU00473"/>
    </source>
</evidence>
<dbReference type="PANTHER" id="PTHR30329">
    <property type="entry name" value="STATOR ELEMENT OF FLAGELLAR MOTOR COMPLEX"/>
    <property type="match status" value="1"/>
</dbReference>
<keyword evidence="4" id="KW-0812">Transmembrane</keyword>
<dbReference type="InterPro" id="IPR050330">
    <property type="entry name" value="Bact_OuterMem_StrucFunc"/>
</dbReference>
<protein>
    <submittedName>
        <fullName evidence="10">MotB family protein</fullName>
    </submittedName>
</protein>
<feature type="region of interest" description="Disordered" evidence="8">
    <location>
        <begin position="78"/>
        <end position="133"/>
    </location>
</feature>
<feature type="domain" description="OmpA-like" evidence="9">
    <location>
        <begin position="294"/>
        <end position="412"/>
    </location>
</feature>
<reference evidence="10 11" key="2">
    <citation type="submission" date="2019-09" db="EMBL/GenBank/DDBJ databases">
        <title>Mesorhizobium sp. MaA-C15 isolated from Microcystis aeruginosa.</title>
        <authorList>
            <person name="Jeong S.E."/>
            <person name="Jin H.M."/>
            <person name="Jeon C.O."/>
        </authorList>
    </citation>
    <scope>NUCLEOTIDE SEQUENCE [LARGE SCALE GENOMIC DNA]</scope>
    <source>
        <strain evidence="10 11">MaA-C15</strain>
    </source>
</reference>
<dbReference type="GO" id="GO:0005886">
    <property type="term" value="C:plasma membrane"/>
    <property type="evidence" value="ECO:0007669"/>
    <property type="project" value="UniProtKB-SubCell"/>
</dbReference>
<feature type="compositionally biased region" description="Basic and acidic residues" evidence="8">
    <location>
        <begin position="123"/>
        <end position="133"/>
    </location>
</feature>
<evidence type="ECO:0000259" key="9">
    <source>
        <dbReference type="PROSITE" id="PS51123"/>
    </source>
</evidence>